<dbReference type="Gene3D" id="2.120.10.80">
    <property type="entry name" value="Kelch-type beta propeller"/>
    <property type="match status" value="1"/>
</dbReference>
<name>A0A6A4KPJ5_9ERIC</name>
<dbReference type="OrthoDB" id="1165904at2759"/>
<evidence type="ECO:0000313" key="2">
    <source>
        <dbReference type="Proteomes" id="UP000428333"/>
    </source>
</evidence>
<keyword evidence="2" id="KW-1185">Reference proteome</keyword>
<dbReference type="InterPro" id="IPR015915">
    <property type="entry name" value="Kelch-typ_b-propeller"/>
</dbReference>
<protein>
    <submittedName>
        <fullName evidence="1">Uncharacterized protein</fullName>
    </submittedName>
</protein>
<dbReference type="InterPro" id="IPR012871">
    <property type="entry name" value="DUF1668_ORYSA"/>
</dbReference>
<gene>
    <name evidence="1" type="ORF">C3L33_18543</name>
</gene>
<sequence length="400" mass="45005">MASLGLLVEKGRAKGKEYDVGRLFAWDYPAQKFNKKEKKRWSKKKKDDFHVNLKEEEGEEKAIRNKEKATAGKGEKNNVFHVSNDVTLSLEGGGVEAGSPPTDQDSEIDQKKEIAAQTNMEEAAKALGWTKQIVYIFSEVMKQGELILDVYAVNSSSVSLYEVTSFPLCHWYNMGYAAHGSKLHAIGGCNVRSDSGYSRNVFICDLNKKKLGGEHKWKKGPLLNAIKHSPMVVQVKGKIYALAGDTYFHGPGRYRRPETVEPVFEVLDPQKRAWCKLTEPPFLSYYNSCGPVLLSHTVIGNIIYVRVNNPDQRWVDEFYSFNVDDGNWNEHTPGASVYGNSRGDNLENYFWYGRANVADGKLYTCSAPSGGYVTLYAYDLTTKEEVVKRTNQCGCLQHHP</sequence>
<organism evidence="1 2">
    <name type="scientific">Rhododendron williamsianum</name>
    <dbReference type="NCBI Taxonomy" id="262921"/>
    <lineage>
        <taxon>Eukaryota</taxon>
        <taxon>Viridiplantae</taxon>
        <taxon>Streptophyta</taxon>
        <taxon>Embryophyta</taxon>
        <taxon>Tracheophyta</taxon>
        <taxon>Spermatophyta</taxon>
        <taxon>Magnoliopsida</taxon>
        <taxon>eudicotyledons</taxon>
        <taxon>Gunneridae</taxon>
        <taxon>Pentapetalae</taxon>
        <taxon>asterids</taxon>
        <taxon>Ericales</taxon>
        <taxon>Ericaceae</taxon>
        <taxon>Ericoideae</taxon>
        <taxon>Rhodoreae</taxon>
        <taxon>Rhododendron</taxon>
    </lineage>
</organism>
<dbReference type="SUPFAM" id="SSF117281">
    <property type="entry name" value="Kelch motif"/>
    <property type="match status" value="1"/>
</dbReference>
<dbReference type="AlphaFoldDB" id="A0A6A4KPJ5"/>
<comment type="caution">
    <text evidence="1">The sequence shown here is derived from an EMBL/GenBank/DDBJ whole genome shotgun (WGS) entry which is preliminary data.</text>
</comment>
<dbReference type="Proteomes" id="UP000428333">
    <property type="component" value="Linkage Group LG11"/>
</dbReference>
<proteinExistence type="predicted"/>
<feature type="non-terminal residue" evidence="1">
    <location>
        <position position="1"/>
    </location>
</feature>
<accession>A0A6A4KPJ5</accession>
<reference evidence="1 2" key="1">
    <citation type="journal article" date="2019" name="Genome Biol. Evol.">
        <title>The Rhododendron genome and chromosomal organization provide insight into shared whole-genome duplications across the heath family (Ericaceae).</title>
        <authorList>
            <person name="Soza V.L."/>
            <person name="Lindsley D."/>
            <person name="Waalkes A."/>
            <person name="Ramage E."/>
            <person name="Patwardhan R.P."/>
            <person name="Burton J.N."/>
            <person name="Adey A."/>
            <person name="Kumar A."/>
            <person name="Qiu R."/>
            <person name="Shendure J."/>
            <person name="Hall B."/>
        </authorList>
    </citation>
    <scope>NUCLEOTIDE SEQUENCE [LARGE SCALE GENOMIC DNA]</scope>
    <source>
        <strain evidence="1">RSF 1966-606</strain>
    </source>
</reference>
<evidence type="ECO:0000313" key="1">
    <source>
        <dbReference type="EMBL" id="KAE9449556.1"/>
    </source>
</evidence>
<dbReference type="Pfam" id="PF07893">
    <property type="entry name" value="DUF1668"/>
    <property type="match status" value="1"/>
</dbReference>
<dbReference type="EMBL" id="QEFC01003164">
    <property type="protein sequence ID" value="KAE9449556.1"/>
    <property type="molecule type" value="Genomic_DNA"/>
</dbReference>